<evidence type="ECO:0000313" key="1">
    <source>
        <dbReference type="EMBL" id="GFY75088.1"/>
    </source>
</evidence>
<keyword evidence="2" id="KW-1185">Reference proteome</keyword>
<dbReference type="Proteomes" id="UP000886998">
    <property type="component" value="Unassembled WGS sequence"/>
</dbReference>
<reference evidence="1" key="1">
    <citation type="submission" date="2020-08" db="EMBL/GenBank/DDBJ databases">
        <title>Multicomponent nature underlies the extraordinary mechanical properties of spider dragline silk.</title>
        <authorList>
            <person name="Kono N."/>
            <person name="Nakamura H."/>
            <person name="Mori M."/>
            <person name="Yoshida Y."/>
            <person name="Ohtoshi R."/>
            <person name="Malay A.D."/>
            <person name="Moran D.A.P."/>
            <person name="Tomita M."/>
            <person name="Numata K."/>
            <person name="Arakawa K."/>
        </authorList>
    </citation>
    <scope>NUCLEOTIDE SEQUENCE</scope>
</reference>
<comment type="caution">
    <text evidence="1">The sequence shown here is derived from an EMBL/GenBank/DDBJ whole genome shotgun (WGS) entry which is preliminary data.</text>
</comment>
<dbReference type="OrthoDB" id="6622005at2759"/>
<evidence type="ECO:0000313" key="2">
    <source>
        <dbReference type="Proteomes" id="UP000886998"/>
    </source>
</evidence>
<protein>
    <submittedName>
        <fullName evidence="1">Uncharacterized protein</fullName>
    </submittedName>
</protein>
<gene>
    <name evidence="1" type="primary">AVEN_50031_1</name>
    <name evidence="1" type="ORF">TNIN_318101</name>
</gene>
<sequence length="213" mass="25725">MQNIVCLGDNREITLYYVKRNWNQRQYLKPGEVNVEHPPVTEPKNHFNKPAFKCLLEKFPELRVTKIKKGIFVKLQIKQLFRYPKFEKYLRSKKKQVWNVFYRVSINFLEKDKDVNYKDLLENMLLALFENFSCNMSLNIHFLYSYLNFLPDNCVQVSDEHFPFEILSTWTNMPQGSWFMAMLADYCRILISQRCFLRLLKRKVKINRKSEAD</sequence>
<dbReference type="PANTHER" id="PTHR46114">
    <property type="entry name" value="APPLE DOMAIN-CONTAINING PROTEIN"/>
    <property type="match status" value="1"/>
</dbReference>
<dbReference type="PANTHER" id="PTHR46114:SF1">
    <property type="entry name" value="ZAD DOMAIN-CONTAINING PROTEIN"/>
    <property type="match status" value="1"/>
</dbReference>
<name>A0A8X6YQH0_9ARAC</name>
<dbReference type="EMBL" id="BMAV01021137">
    <property type="protein sequence ID" value="GFY75088.1"/>
    <property type="molecule type" value="Genomic_DNA"/>
</dbReference>
<organism evidence="1 2">
    <name type="scientific">Trichonephila inaurata madagascariensis</name>
    <dbReference type="NCBI Taxonomy" id="2747483"/>
    <lineage>
        <taxon>Eukaryota</taxon>
        <taxon>Metazoa</taxon>
        <taxon>Ecdysozoa</taxon>
        <taxon>Arthropoda</taxon>
        <taxon>Chelicerata</taxon>
        <taxon>Arachnida</taxon>
        <taxon>Araneae</taxon>
        <taxon>Araneomorphae</taxon>
        <taxon>Entelegynae</taxon>
        <taxon>Araneoidea</taxon>
        <taxon>Nephilidae</taxon>
        <taxon>Trichonephila</taxon>
        <taxon>Trichonephila inaurata</taxon>
    </lineage>
</organism>
<dbReference type="AlphaFoldDB" id="A0A8X6YQH0"/>
<proteinExistence type="predicted"/>
<accession>A0A8X6YQH0</accession>